<dbReference type="InterPro" id="IPR036282">
    <property type="entry name" value="Glutathione-S-Trfase_C_sf"/>
</dbReference>
<evidence type="ECO:0000313" key="3">
    <source>
        <dbReference type="Proteomes" id="UP001151516"/>
    </source>
</evidence>
<feature type="domain" description="GST N-terminal" evidence="1">
    <location>
        <begin position="2"/>
        <end position="82"/>
    </location>
</feature>
<organism evidence="2 3">
    <name type="scientific">Coemansia spiralis</name>
    <dbReference type="NCBI Taxonomy" id="417178"/>
    <lineage>
        <taxon>Eukaryota</taxon>
        <taxon>Fungi</taxon>
        <taxon>Fungi incertae sedis</taxon>
        <taxon>Zoopagomycota</taxon>
        <taxon>Kickxellomycotina</taxon>
        <taxon>Kickxellomycetes</taxon>
        <taxon>Kickxellales</taxon>
        <taxon>Kickxellaceae</taxon>
        <taxon>Coemansia</taxon>
    </lineage>
</organism>
<dbReference type="InterPro" id="IPR040079">
    <property type="entry name" value="Glutathione_S-Trfase"/>
</dbReference>
<dbReference type="PANTHER" id="PTHR11571">
    <property type="entry name" value="GLUTATHIONE S-TRANSFERASE"/>
    <property type="match status" value="1"/>
</dbReference>
<protein>
    <recommendedName>
        <fullName evidence="1">GST N-terminal domain-containing protein</fullName>
    </recommendedName>
</protein>
<dbReference type="Pfam" id="PF14497">
    <property type="entry name" value="GST_C_3"/>
    <property type="match status" value="1"/>
</dbReference>
<dbReference type="SUPFAM" id="SSF47616">
    <property type="entry name" value="GST C-terminal domain-like"/>
    <property type="match status" value="1"/>
</dbReference>
<name>A0A9W8GIG6_9FUNG</name>
<dbReference type="AlphaFoldDB" id="A0A9W8GIG6"/>
<sequence>MASYIFRYFEAISLGETIRLLLTAAKVDWTEECPEWPKEKPNQPFGRLPVLIERSADGSPDFVLSESSTIERYLARTYGFLPMDPRGAAVQEQLRDRQIDMIMSFRGHSTVSDSAKEEAYAKFEGLLDKMTSIHTDILRENGNTGYSFGSKLSYTDMAMYSFMKMFFVQLVQYSEKVPRLFRAKLTPELVKLVTTLEADPLLSAYVSQRGSLATYVLQE</sequence>
<evidence type="ECO:0000313" key="2">
    <source>
        <dbReference type="EMBL" id="KAJ2686138.1"/>
    </source>
</evidence>
<accession>A0A9W8GIG6</accession>
<dbReference type="InterPro" id="IPR050213">
    <property type="entry name" value="GST_superfamily"/>
</dbReference>
<dbReference type="InterPro" id="IPR036249">
    <property type="entry name" value="Thioredoxin-like_sf"/>
</dbReference>
<dbReference type="GO" id="GO:0006749">
    <property type="term" value="P:glutathione metabolic process"/>
    <property type="evidence" value="ECO:0007669"/>
    <property type="project" value="TreeGrafter"/>
</dbReference>
<reference evidence="2" key="1">
    <citation type="submission" date="2022-07" db="EMBL/GenBank/DDBJ databases">
        <title>Phylogenomic reconstructions and comparative analyses of Kickxellomycotina fungi.</title>
        <authorList>
            <person name="Reynolds N.K."/>
            <person name="Stajich J.E."/>
            <person name="Barry K."/>
            <person name="Grigoriev I.V."/>
            <person name="Crous P."/>
            <person name="Smith M.E."/>
        </authorList>
    </citation>
    <scope>NUCLEOTIDE SEQUENCE</scope>
    <source>
        <strain evidence="2">CBS 109367</strain>
    </source>
</reference>
<comment type="caution">
    <text evidence="2">The sequence shown here is derived from an EMBL/GenBank/DDBJ whole genome shotgun (WGS) entry which is preliminary data.</text>
</comment>
<keyword evidence="3" id="KW-1185">Reference proteome</keyword>
<dbReference type="EMBL" id="JANBTX010000120">
    <property type="protein sequence ID" value="KAJ2686138.1"/>
    <property type="molecule type" value="Genomic_DNA"/>
</dbReference>
<dbReference type="Proteomes" id="UP001151516">
    <property type="component" value="Unassembled WGS sequence"/>
</dbReference>
<dbReference type="OrthoDB" id="414243at2759"/>
<dbReference type="InterPro" id="IPR004045">
    <property type="entry name" value="Glutathione_S-Trfase_N"/>
</dbReference>
<dbReference type="CDD" id="cd03039">
    <property type="entry name" value="GST_N_Sigma_like"/>
    <property type="match status" value="1"/>
</dbReference>
<dbReference type="SFLD" id="SFLDS00019">
    <property type="entry name" value="Glutathione_Transferase_(cytos"/>
    <property type="match status" value="1"/>
</dbReference>
<dbReference type="Pfam" id="PF02798">
    <property type="entry name" value="GST_N"/>
    <property type="match status" value="1"/>
</dbReference>
<dbReference type="PROSITE" id="PS50404">
    <property type="entry name" value="GST_NTER"/>
    <property type="match status" value="1"/>
</dbReference>
<dbReference type="Gene3D" id="3.40.30.10">
    <property type="entry name" value="Glutaredoxin"/>
    <property type="match status" value="1"/>
</dbReference>
<dbReference type="Gene3D" id="1.20.1050.10">
    <property type="match status" value="1"/>
</dbReference>
<dbReference type="InterPro" id="IPR004046">
    <property type="entry name" value="GST_C"/>
</dbReference>
<dbReference type="SUPFAM" id="SSF52833">
    <property type="entry name" value="Thioredoxin-like"/>
    <property type="match status" value="1"/>
</dbReference>
<dbReference type="GO" id="GO:0004364">
    <property type="term" value="F:glutathione transferase activity"/>
    <property type="evidence" value="ECO:0007669"/>
    <property type="project" value="TreeGrafter"/>
</dbReference>
<evidence type="ECO:0000259" key="1">
    <source>
        <dbReference type="PROSITE" id="PS50404"/>
    </source>
</evidence>
<proteinExistence type="predicted"/>
<gene>
    <name evidence="2" type="ORF">IWW39_003830</name>
</gene>